<reference evidence="7 8" key="1">
    <citation type="submission" date="2018-10" db="EMBL/GenBank/DDBJ databases">
        <title>Isolation, diversity and antifungal activity of actinobacteria from wheat.</title>
        <authorList>
            <person name="Han C."/>
        </authorList>
    </citation>
    <scope>NUCLEOTIDE SEQUENCE [LARGE SCALE GENOMIC DNA]</scope>
    <source>
        <strain evidence="7 8">NEAU-YY56</strain>
    </source>
</reference>
<keyword evidence="8" id="KW-1185">Reference proteome</keyword>
<feature type="transmembrane region" description="Helical" evidence="5">
    <location>
        <begin position="20"/>
        <end position="45"/>
    </location>
</feature>
<dbReference type="AlphaFoldDB" id="A0A3M2IPH3"/>
<organism evidence="7 8">
    <name type="scientific">Cellulomonas triticagri</name>
    <dbReference type="NCBI Taxonomy" id="2483352"/>
    <lineage>
        <taxon>Bacteria</taxon>
        <taxon>Bacillati</taxon>
        <taxon>Actinomycetota</taxon>
        <taxon>Actinomycetes</taxon>
        <taxon>Micrococcales</taxon>
        <taxon>Cellulomonadaceae</taxon>
        <taxon>Cellulomonas</taxon>
    </lineage>
</organism>
<proteinExistence type="predicted"/>
<feature type="domain" description="Integral membrane bound transporter" evidence="6">
    <location>
        <begin position="3"/>
        <end position="101"/>
    </location>
</feature>
<protein>
    <submittedName>
        <fullName evidence="7">FUSC family protein</fullName>
    </submittedName>
</protein>
<gene>
    <name evidence="7" type="ORF">EBM89_20600</name>
</gene>
<dbReference type="EMBL" id="RFFI01000248">
    <property type="protein sequence ID" value="RMI01053.1"/>
    <property type="molecule type" value="Genomic_DNA"/>
</dbReference>
<evidence type="ECO:0000256" key="5">
    <source>
        <dbReference type="SAM" id="Phobius"/>
    </source>
</evidence>
<evidence type="ECO:0000313" key="8">
    <source>
        <dbReference type="Proteomes" id="UP000269289"/>
    </source>
</evidence>
<comment type="subcellular location">
    <subcellularLocation>
        <location evidence="1">Membrane</location>
        <topology evidence="1">Multi-pass membrane protein</topology>
    </subcellularLocation>
</comment>
<name>A0A3M2IPH3_9CELL</name>
<accession>A0A3M2IPH3</accession>
<dbReference type="Proteomes" id="UP000269289">
    <property type="component" value="Unassembled WGS sequence"/>
</dbReference>
<keyword evidence="2 5" id="KW-0812">Transmembrane</keyword>
<feature type="transmembrane region" description="Helical" evidence="5">
    <location>
        <begin position="57"/>
        <end position="76"/>
    </location>
</feature>
<evidence type="ECO:0000256" key="3">
    <source>
        <dbReference type="ARBA" id="ARBA00022989"/>
    </source>
</evidence>
<dbReference type="Pfam" id="PF13515">
    <property type="entry name" value="FUSC_2"/>
    <property type="match status" value="1"/>
</dbReference>
<keyword evidence="4 5" id="KW-0472">Membrane</keyword>
<feature type="transmembrane region" description="Helical" evidence="5">
    <location>
        <begin position="88"/>
        <end position="106"/>
    </location>
</feature>
<evidence type="ECO:0000256" key="4">
    <source>
        <dbReference type="ARBA" id="ARBA00023136"/>
    </source>
</evidence>
<sequence length="112" mass="11486">VSRPHADALRARGMARSVGVLVASALACVVAAGASWLLVAVPPLALGGAGATAGSRWYVTPFFATTIVLSLLLAEHTETAAHWFVERVGATLLGVVVAAVVGWAAARWTTRP</sequence>
<evidence type="ECO:0000256" key="2">
    <source>
        <dbReference type="ARBA" id="ARBA00022692"/>
    </source>
</evidence>
<evidence type="ECO:0000313" key="7">
    <source>
        <dbReference type="EMBL" id="RMI01053.1"/>
    </source>
</evidence>
<evidence type="ECO:0000259" key="6">
    <source>
        <dbReference type="Pfam" id="PF13515"/>
    </source>
</evidence>
<feature type="non-terminal residue" evidence="7">
    <location>
        <position position="1"/>
    </location>
</feature>
<comment type="caution">
    <text evidence="7">The sequence shown here is derived from an EMBL/GenBank/DDBJ whole genome shotgun (WGS) entry which is preliminary data.</text>
</comment>
<keyword evidence="3 5" id="KW-1133">Transmembrane helix</keyword>
<evidence type="ECO:0000256" key="1">
    <source>
        <dbReference type="ARBA" id="ARBA00004141"/>
    </source>
</evidence>
<dbReference type="InterPro" id="IPR049453">
    <property type="entry name" value="Memb_transporter_dom"/>
</dbReference>